<name>A0A1I8ES73_WUCBA</name>
<dbReference type="AlphaFoldDB" id="A0A1I8ES73"/>
<evidence type="ECO:0000313" key="2">
    <source>
        <dbReference type="WBParaSite" id="maker-PairedContig_453-snap-gene-0.25-mRNA-1"/>
    </source>
</evidence>
<feature type="transmembrane region" description="Helical" evidence="1">
    <location>
        <begin position="19"/>
        <end position="39"/>
    </location>
</feature>
<reference evidence="2" key="1">
    <citation type="submission" date="2016-11" db="UniProtKB">
        <authorList>
            <consortium name="WormBaseParasite"/>
        </authorList>
    </citation>
    <scope>IDENTIFICATION</scope>
    <source>
        <strain evidence="2">pt0022</strain>
    </source>
</reference>
<keyword evidence="1" id="KW-0472">Membrane</keyword>
<keyword evidence="1" id="KW-1133">Transmembrane helix</keyword>
<keyword evidence="1" id="KW-0812">Transmembrane</keyword>
<proteinExistence type="predicted"/>
<protein>
    <submittedName>
        <fullName evidence="2">Uncharacterized protein</fullName>
    </submittedName>
</protein>
<accession>A0A1I8ES73</accession>
<evidence type="ECO:0000256" key="1">
    <source>
        <dbReference type="SAM" id="Phobius"/>
    </source>
</evidence>
<sequence>MCDAKRDRSGPGPAFWSRILYLLLTVTLILHQSFFGALIGHEIRGNSLSASFNRWKLINCTGEFVFQGIKAMNRKREVFHMKQLFQLDNHNLMDAPYWD</sequence>
<organism evidence="2">
    <name type="scientific">Wuchereria bancrofti</name>
    <dbReference type="NCBI Taxonomy" id="6293"/>
    <lineage>
        <taxon>Eukaryota</taxon>
        <taxon>Metazoa</taxon>
        <taxon>Ecdysozoa</taxon>
        <taxon>Nematoda</taxon>
        <taxon>Chromadorea</taxon>
        <taxon>Rhabditida</taxon>
        <taxon>Spirurina</taxon>
        <taxon>Spiruromorpha</taxon>
        <taxon>Filarioidea</taxon>
        <taxon>Onchocercidae</taxon>
        <taxon>Wuchereria</taxon>
    </lineage>
</organism>
<dbReference type="WBParaSite" id="maker-PairedContig_453-snap-gene-0.25-mRNA-1">
    <property type="protein sequence ID" value="maker-PairedContig_453-snap-gene-0.25-mRNA-1"/>
    <property type="gene ID" value="maker-PairedContig_453-snap-gene-0.25"/>
</dbReference>